<proteinExistence type="predicted"/>
<evidence type="ECO:0000313" key="2">
    <source>
        <dbReference type="Proteomes" id="UP000646738"/>
    </source>
</evidence>
<name>A0ABQ3R4H9_STRRR</name>
<sequence length="209" mass="24009">MYDRMHVPTMAARHGGWVRSERRDVAEHALFRRGMPFFLRRADERIAGVLCRLEGDVLVIRLAGVLEGDPGHYRDGAQLVLYHLVMRWATEEGIAHAELSGSRPFISEGLYAFKRKFRPRIVVPRTHFARKHPVLIPRQDTLEVRNFLYDHPAITIDPAGELHVTYLYDRDRPPRMDLPWDCSGITGAHELHLDDLLAGLPRPDAHDGR</sequence>
<gene>
    <name evidence="1" type="ORF">Srubr_05970</name>
</gene>
<organism evidence="1 2">
    <name type="scientific">Streptomyces rubradiris</name>
    <name type="common">Streptomyces achromogenes subsp. rubradiris</name>
    <dbReference type="NCBI Taxonomy" id="285531"/>
    <lineage>
        <taxon>Bacteria</taxon>
        <taxon>Bacillati</taxon>
        <taxon>Actinomycetota</taxon>
        <taxon>Actinomycetes</taxon>
        <taxon>Kitasatosporales</taxon>
        <taxon>Streptomycetaceae</taxon>
        <taxon>Streptomyces</taxon>
    </lineage>
</organism>
<dbReference type="Gene3D" id="3.40.630.30">
    <property type="match status" value="1"/>
</dbReference>
<dbReference type="EMBL" id="BNEA01000001">
    <property type="protein sequence ID" value="GHI50751.1"/>
    <property type="molecule type" value="Genomic_DNA"/>
</dbReference>
<reference evidence="2" key="1">
    <citation type="submission" date="2023-07" db="EMBL/GenBank/DDBJ databases">
        <title>Whole genome shotgun sequence of Streptomyces achromogenes subsp. rubradiris NBRC 14000.</title>
        <authorList>
            <person name="Komaki H."/>
            <person name="Tamura T."/>
        </authorList>
    </citation>
    <scope>NUCLEOTIDE SEQUENCE [LARGE SCALE GENOMIC DNA]</scope>
    <source>
        <strain evidence="2">NBRC 14000</strain>
    </source>
</reference>
<evidence type="ECO:0000313" key="1">
    <source>
        <dbReference type="EMBL" id="GHI50751.1"/>
    </source>
</evidence>
<keyword evidence="2" id="KW-1185">Reference proteome</keyword>
<dbReference type="SUPFAM" id="SSF55729">
    <property type="entry name" value="Acyl-CoA N-acyltransferases (Nat)"/>
    <property type="match status" value="1"/>
</dbReference>
<accession>A0ABQ3R4H9</accession>
<protein>
    <recommendedName>
        <fullName evidence="3">N-acetyltransferase domain-containing protein</fullName>
    </recommendedName>
</protein>
<evidence type="ECO:0008006" key="3">
    <source>
        <dbReference type="Google" id="ProtNLM"/>
    </source>
</evidence>
<dbReference type="Proteomes" id="UP000646738">
    <property type="component" value="Unassembled WGS sequence"/>
</dbReference>
<dbReference type="InterPro" id="IPR016181">
    <property type="entry name" value="Acyl_CoA_acyltransferase"/>
</dbReference>
<comment type="caution">
    <text evidence="1">The sequence shown here is derived from an EMBL/GenBank/DDBJ whole genome shotgun (WGS) entry which is preliminary data.</text>
</comment>